<feature type="transmembrane region" description="Helical" evidence="1">
    <location>
        <begin position="202"/>
        <end position="221"/>
    </location>
</feature>
<feature type="transmembrane region" description="Helical" evidence="1">
    <location>
        <begin position="38"/>
        <end position="59"/>
    </location>
</feature>
<evidence type="ECO:0000313" key="2">
    <source>
        <dbReference type="EMBL" id="GBG04475.1"/>
    </source>
</evidence>
<feature type="transmembrane region" description="Helical" evidence="1">
    <location>
        <begin position="233"/>
        <end position="254"/>
    </location>
</feature>
<proteinExistence type="predicted"/>
<feature type="transmembrane region" description="Helical" evidence="1">
    <location>
        <begin position="122"/>
        <end position="141"/>
    </location>
</feature>
<keyword evidence="1" id="KW-0472">Membrane</keyword>
<keyword evidence="3" id="KW-1185">Reference proteome</keyword>
<gene>
    <name evidence="2" type="ORF">LrDSM24759_03890</name>
</gene>
<sequence>MKLKKLFQGTFEQSKEIIMKRNWLLYSNDYRNINHNSFFTRIFTILLFLGFMLMTWSFIYLSLDSKGKNLNLAPNTGNYVYGVGRVVQVVFFIVLILELMVCFRRLFPFKNLANFMNNGFNIMILWILSTIISILPLALGISLGNSGIIATIVAAIIVVDFEIYHFRSWLMDSLQKMYGTKEKLNIFDKFNKKLLPIDEFKTFVRLIGIFFIIAICGIFETNGQVGPSWKERLLIGLIVPLLYVILIEILRLSFSAKLSWYYIKKYPTEYRLYYKISDKLWYLGEKRAAKHPSVYRPEDEKKINSNEI</sequence>
<name>A0A2Z6TCI6_9LACO</name>
<dbReference type="EMBL" id="BFBY01000002">
    <property type="protein sequence ID" value="GBG04475.1"/>
    <property type="molecule type" value="Genomic_DNA"/>
</dbReference>
<comment type="caution">
    <text evidence="2">The sequence shown here is derived from an EMBL/GenBank/DDBJ whole genome shotgun (WGS) entry which is preliminary data.</text>
</comment>
<evidence type="ECO:0000256" key="1">
    <source>
        <dbReference type="SAM" id="Phobius"/>
    </source>
</evidence>
<reference evidence="3" key="1">
    <citation type="submission" date="2018-03" db="EMBL/GenBank/DDBJ databases">
        <title>New taxa in the Lactobacillus gasseri group.</title>
        <authorList>
            <person name="Tanizawa Y."/>
            <person name="Tohno M."/>
            <person name="Endo A."/>
            <person name="Arita M."/>
        </authorList>
    </citation>
    <scope>NUCLEOTIDE SEQUENCE [LARGE SCALE GENOMIC DNA]</scope>
    <source>
        <strain evidence="3">DSM 24759</strain>
    </source>
</reference>
<dbReference type="Proteomes" id="UP000257317">
    <property type="component" value="Unassembled WGS sequence"/>
</dbReference>
<dbReference type="OrthoDB" id="2213865at2"/>
<evidence type="ECO:0000313" key="3">
    <source>
        <dbReference type="Proteomes" id="UP000257317"/>
    </source>
</evidence>
<organism evidence="2 3">
    <name type="scientific">Lactobacillus rodentium</name>
    <dbReference type="NCBI Taxonomy" id="947835"/>
    <lineage>
        <taxon>Bacteria</taxon>
        <taxon>Bacillati</taxon>
        <taxon>Bacillota</taxon>
        <taxon>Bacilli</taxon>
        <taxon>Lactobacillales</taxon>
        <taxon>Lactobacillaceae</taxon>
        <taxon>Lactobacillus</taxon>
    </lineage>
</organism>
<protein>
    <submittedName>
        <fullName evidence="2">Uncharacterized protein</fullName>
    </submittedName>
</protein>
<feature type="transmembrane region" description="Helical" evidence="1">
    <location>
        <begin position="147"/>
        <end position="166"/>
    </location>
</feature>
<keyword evidence="1" id="KW-0812">Transmembrane</keyword>
<accession>A0A2Z6TCI6</accession>
<feature type="transmembrane region" description="Helical" evidence="1">
    <location>
        <begin position="79"/>
        <end position="101"/>
    </location>
</feature>
<dbReference type="AlphaFoldDB" id="A0A2Z6TCI6"/>
<dbReference type="RefSeq" id="WP_117117822.1">
    <property type="nucleotide sequence ID" value="NZ_BFBY01000002.1"/>
</dbReference>
<keyword evidence="1" id="KW-1133">Transmembrane helix</keyword>